<dbReference type="AlphaFoldDB" id="G2QRI1"/>
<accession>G2QRI1</accession>
<dbReference type="RefSeq" id="XP_003648862.1">
    <property type="nucleotide sequence ID" value="XM_003648814.1"/>
</dbReference>
<feature type="non-terminal residue" evidence="2">
    <location>
        <position position="271"/>
    </location>
</feature>
<feature type="non-terminal residue" evidence="2">
    <location>
        <position position="1"/>
    </location>
</feature>
<evidence type="ECO:0000313" key="3">
    <source>
        <dbReference type="Proteomes" id="UP000008181"/>
    </source>
</evidence>
<keyword evidence="3" id="KW-1185">Reference proteome</keyword>
<protein>
    <submittedName>
        <fullName evidence="2">Uncharacterized protein</fullName>
    </submittedName>
</protein>
<dbReference type="InterPro" id="IPR029058">
    <property type="entry name" value="AB_hydrolase_fold"/>
</dbReference>
<dbReference type="PANTHER" id="PTHR10655">
    <property type="entry name" value="LYSOPHOSPHOLIPASE-RELATED"/>
    <property type="match status" value="1"/>
</dbReference>
<dbReference type="SUPFAM" id="SSF53474">
    <property type="entry name" value="alpha/beta-Hydrolases"/>
    <property type="match status" value="1"/>
</dbReference>
<name>G2QRI1_THETT</name>
<evidence type="ECO:0000313" key="2">
    <source>
        <dbReference type="EMBL" id="AEO62526.1"/>
    </source>
</evidence>
<dbReference type="KEGG" id="ttt:THITE_2030431"/>
<dbReference type="Gene3D" id="3.40.50.1820">
    <property type="entry name" value="alpha/beta hydrolase"/>
    <property type="match status" value="1"/>
</dbReference>
<dbReference type="GeneID" id="11523437"/>
<dbReference type="OrthoDB" id="437457at2759"/>
<gene>
    <name evidence="2" type="ORF">THITE_2030431</name>
</gene>
<dbReference type="PANTHER" id="PTHR10655:SF67">
    <property type="entry name" value="PHOSPHOLIPASE_CARBOXYLESTERASE SUPERFAMILY (AFU_ORTHOLOGUE AFUA_5G09340)"/>
    <property type="match status" value="1"/>
</dbReference>
<proteinExistence type="predicted"/>
<organism evidence="2 3">
    <name type="scientific">Thermothielavioides terrestris (strain ATCC 38088 / NRRL 8126)</name>
    <name type="common">Thielavia terrestris</name>
    <dbReference type="NCBI Taxonomy" id="578455"/>
    <lineage>
        <taxon>Eukaryota</taxon>
        <taxon>Fungi</taxon>
        <taxon>Dikarya</taxon>
        <taxon>Ascomycota</taxon>
        <taxon>Pezizomycotina</taxon>
        <taxon>Sordariomycetes</taxon>
        <taxon>Sordariomycetidae</taxon>
        <taxon>Sordariales</taxon>
        <taxon>Chaetomiaceae</taxon>
        <taxon>Thermothielavioides</taxon>
        <taxon>Thermothielavioides terrestris</taxon>
    </lineage>
</organism>
<reference evidence="2 3" key="1">
    <citation type="journal article" date="2011" name="Nat. Biotechnol.">
        <title>Comparative genomic analysis of the thermophilic biomass-degrading fungi Myceliophthora thermophila and Thielavia terrestris.</title>
        <authorList>
            <person name="Berka R.M."/>
            <person name="Grigoriev I.V."/>
            <person name="Otillar R."/>
            <person name="Salamov A."/>
            <person name="Grimwood J."/>
            <person name="Reid I."/>
            <person name="Ishmael N."/>
            <person name="John T."/>
            <person name="Darmond C."/>
            <person name="Moisan M.-C."/>
            <person name="Henrissat B."/>
            <person name="Coutinho P.M."/>
            <person name="Lombard V."/>
            <person name="Natvig D.O."/>
            <person name="Lindquist E."/>
            <person name="Schmutz J."/>
            <person name="Lucas S."/>
            <person name="Harris P."/>
            <person name="Powlowski J."/>
            <person name="Bellemare A."/>
            <person name="Taylor D."/>
            <person name="Butler G."/>
            <person name="de Vries R.P."/>
            <person name="Allijn I.E."/>
            <person name="van den Brink J."/>
            <person name="Ushinsky S."/>
            <person name="Storms R."/>
            <person name="Powell A.J."/>
            <person name="Paulsen I.T."/>
            <person name="Elbourne L.D.H."/>
            <person name="Baker S.E."/>
            <person name="Magnuson J."/>
            <person name="LaBoissiere S."/>
            <person name="Clutterbuck A.J."/>
            <person name="Martinez D."/>
            <person name="Wogulis M."/>
            <person name="de Leon A.L."/>
            <person name="Rey M.W."/>
            <person name="Tsang A."/>
        </authorList>
    </citation>
    <scope>NUCLEOTIDE SEQUENCE [LARGE SCALE GENOMIC DNA]</scope>
    <source>
        <strain evidence="3">ATCC 38088 / NRRL 8126</strain>
    </source>
</reference>
<sequence>TLTYPSPPESTTAILLLFHGLGDTPAPFTRLAENLRLPGVLAIAVRGTAPLPGAALLLSSSSSSSSDGDAGGAKNQSSRSGSDGYGYGYHWGDDLRLDVAGGGRGGGGPALDAADDPGFERARAWVMDRLIGEVLVARCGWEVGDVLLFGFGQGGALALGLASALRMAGRNRVQERGEGGKAKFKGVVAIGAGLPPSMVPSVSGLGKAETPVLVCCGRESEVVDEDAVELLEREFKDVRVVRWKRASDGMPTNREEALPMMQFFAERLRSG</sequence>
<dbReference type="EMBL" id="CP003009">
    <property type="protein sequence ID" value="AEO62526.1"/>
    <property type="molecule type" value="Genomic_DNA"/>
</dbReference>
<dbReference type="GO" id="GO:0005737">
    <property type="term" value="C:cytoplasm"/>
    <property type="evidence" value="ECO:0007669"/>
    <property type="project" value="TreeGrafter"/>
</dbReference>
<dbReference type="GO" id="GO:0052689">
    <property type="term" value="F:carboxylic ester hydrolase activity"/>
    <property type="evidence" value="ECO:0007669"/>
    <property type="project" value="TreeGrafter"/>
</dbReference>
<dbReference type="Proteomes" id="UP000008181">
    <property type="component" value="Chromosome 1"/>
</dbReference>
<evidence type="ECO:0000256" key="1">
    <source>
        <dbReference type="SAM" id="MobiDB-lite"/>
    </source>
</evidence>
<dbReference type="eggNOG" id="KOG2112">
    <property type="taxonomic scope" value="Eukaryota"/>
</dbReference>
<dbReference type="HOGENOM" id="CLU_062889_1_0_1"/>
<dbReference type="InterPro" id="IPR050565">
    <property type="entry name" value="LYPA1-2/EST-like"/>
</dbReference>
<dbReference type="GO" id="GO:0008474">
    <property type="term" value="F:palmitoyl-(protein) hydrolase activity"/>
    <property type="evidence" value="ECO:0007669"/>
    <property type="project" value="TreeGrafter"/>
</dbReference>
<feature type="region of interest" description="Disordered" evidence="1">
    <location>
        <begin position="62"/>
        <end position="81"/>
    </location>
</feature>